<proteinExistence type="predicted"/>
<dbReference type="OrthoDB" id="10660942at2759"/>
<organism evidence="2 3">
    <name type="scientific">Digitaria exilis</name>
    <dbReference type="NCBI Taxonomy" id="1010633"/>
    <lineage>
        <taxon>Eukaryota</taxon>
        <taxon>Viridiplantae</taxon>
        <taxon>Streptophyta</taxon>
        <taxon>Embryophyta</taxon>
        <taxon>Tracheophyta</taxon>
        <taxon>Spermatophyta</taxon>
        <taxon>Magnoliopsida</taxon>
        <taxon>Liliopsida</taxon>
        <taxon>Poales</taxon>
        <taxon>Poaceae</taxon>
        <taxon>PACMAD clade</taxon>
        <taxon>Panicoideae</taxon>
        <taxon>Panicodae</taxon>
        <taxon>Paniceae</taxon>
        <taxon>Anthephorinae</taxon>
        <taxon>Digitaria</taxon>
    </lineage>
</organism>
<reference evidence="2" key="1">
    <citation type="submission" date="2020-07" db="EMBL/GenBank/DDBJ databases">
        <title>Genome sequence and genetic diversity analysis of an under-domesticated orphan crop, white fonio (Digitaria exilis).</title>
        <authorList>
            <person name="Bennetzen J.L."/>
            <person name="Chen S."/>
            <person name="Ma X."/>
            <person name="Wang X."/>
            <person name="Yssel A.E.J."/>
            <person name="Chaluvadi S.R."/>
            <person name="Johnson M."/>
            <person name="Gangashetty P."/>
            <person name="Hamidou F."/>
            <person name="Sanogo M.D."/>
            <person name="Zwaenepoel A."/>
            <person name="Wallace J."/>
            <person name="Van De Peer Y."/>
            <person name="Van Deynze A."/>
        </authorList>
    </citation>
    <scope>NUCLEOTIDE SEQUENCE</scope>
    <source>
        <tissue evidence="2">Leaves</tissue>
    </source>
</reference>
<feature type="region of interest" description="Disordered" evidence="1">
    <location>
        <begin position="52"/>
        <end position="106"/>
    </location>
</feature>
<feature type="compositionally biased region" description="Polar residues" evidence="1">
    <location>
        <begin position="55"/>
        <end position="78"/>
    </location>
</feature>
<sequence length="165" mass="18686">MRNNRIMQSLGVTALSSILNNSLAKRKVAAREESSSEYQLEDMEDIEHGVVDKVPQNSPHDSLTRNTIMPARGTSSSKRVMPPAEQDQITRMTMQKVREQDQTTRMTRQMTRELSSVEEGLQEDELNPTNSPMQADQQIQMCNEGKKALLLSPRLLAYTFTSKCL</sequence>
<comment type="caution">
    <text evidence="2">The sequence shown here is derived from an EMBL/GenBank/DDBJ whole genome shotgun (WGS) entry which is preliminary data.</text>
</comment>
<evidence type="ECO:0000313" key="2">
    <source>
        <dbReference type="EMBL" id="KAF8723280.1"/>
    </source>
</evidence>
<dbReference type="EMBL" id="JACEFO010001668">
    <property type="protein sequence ID" value="KAF8723280.1"/>
    <property type="molecule type" value="Genomic_DNA"/>
</dbReference>
<dbReference type="Proteomes" id="UP000636709">
    <property type="component" value="Unassembled WGS sequence"/>
</dbReference>
<protein>
    <submittedName>
        <fullName evidence="2">Uncharacterized protein</fullName>
    </submittedName>
</protein>
<evidence type="ECO:0000313" key="3">
    <source>
        <dbReference type="Proteomes" id="UP000636709"/>
    </source>
</evidence>
<accession>A0A835EYV9</accession>
<keyword evidence="3" id="KW-1185">Reference proteome</keyword>
<dbReference type="AlphaFoldDB" id="A0A835EYV9"/>
<evidence type="ECO:0000256" key="1">
    <source>
        <dbReference type="SAM" id="MobiDB-lite"/>
    </source>
</evidence>
<gene>
    <name evidence="2" type="ORF">HU200_021798</name>
</gene>
<feature type="region of interest" description="Disordered" evidence="1">
    <location>
        <begin position="113"/>
        <end position="132"/>
    </location>
</feature>
<name>A0A835EYV9_9POAL</name>